<dbReference type="AlphaFoldDB" id="Q2YKY5"/>
<dbReference type="KEGG" id="bmf:BAB2_0509"/>
<name>Q2YKY5_BRUA2</name>
<dbReference type="Proteomes" id="UP000002719">
    <property type="component" value="Chromosome II"/>
</dbReference>
<dbReference type="HOGENOM" id="CLU_3196924_0_0_5"/>
<keyword evidence="2" id="KW-1185">Reference proteome</keyword>
<evidence type="ECO:0000313" key="1">
    <source>
        <dbReference type="EMBL" id="CAJ12675.1"/>
    </source>
</evidence>
<protein>
    <submittedName>
        <fullName evidence="1">Uncharacterized protein</fullName>
    </submittedName>
</protein>
<dbReference type="EMBL" id="AM040265">
    <property type="protein sequence ID" value="CAJ12675.1"/>
    <property type="molecule type" value="Genomic_DNA"/>
</dbReference>
<sequence>MANEREDRAASCEPVFVINEGGKSLSSRLRTCLQPYAGKLRRAWA</sequence>
<proteinExistence type="predicted"/>
<organism evidence="1 2">
    <name type="scientific">Brucella abortus (strain 2308)</name>
    <dbReference type="NCBI Taxonomy" id="359391"/>
    <lineage>
        <taxon>Bacteria</taxon>
        <taxon>Pseudomonadati</taxon>
        <taxon>Pseudomonadota</taxon>
        <taxon>Alphaproteobacteria</taxon>
        <taxon>Hyphomicrobiales</taxon>
        <taxon>Brucellaceae</taxon>
        <taxon>Brucella/Ochrobactrum group</taxon>
        <taxon>Brucella</taxon>
    </lineage>
</organism>
<accession>Q2YKY5</accession>
<reference evidence="1 2" key="1">
    <citation type="journal article" date="2005" name="Infect. Immun.">
        <title>Whole-genome analyses of speciation events in pathogenic Brucellae.</title>
        <authorList>
            <consortium name="Microbial Genomics Group"/>
            <consortium name="Lawrence Livermore National Laboratory"/>
            <consortium name="and the Genome Analysis Group"/>
            <consortium name="Oak Ridge National Laboratory"/>
            <person name="Chain P."/>
            <person name="Comerci D.J."/>
            <person name="Tolmasky M.E."/>
            <person name="Larimer F.W."/>
            <person name="Malfatti S."/>
            <person name="Vergez L.M."/>
            <person name="Aguero F."/>
            <person name="Land M.L."/>
            <person name="Ugalde R.A."/>
            <person name="Garcia E."/>
        </authorList>
    </citation>
    <scope>NUCLEOTIDE SEQUENCE [LARGE SCALE GENOMIC DNA]</scope>
    <source>
        <strain evidence="1 2">2308</strain>
    </source>
</reference>
<gene>
    <name evidence="1" type="ordered locus">BAB2_0509</name>
</gene>
<evidence type="ECO:0000313" key="2">
    <source>
        <dbReference type="Proteomes" id="UP000002719"/>
    </source>
</evidence>